<evidence type="ECO:0000313" key="1">
    <source>
        <dbReference type="EMBL" id="KAI8431815.1"/>
    </source>
</evidence>
<evidence type="ECO:0000313" key="2">
    <source>
        <dbReference type="Proteomes" id="UP001064048"/>
    </source>
</evidence>
<reference evidence="1 2" key="1">
    <citation type="journal article" date="2022" name="Genome Biol. Evol.">
        <title>The Spruce Budworm Genome: Reconstructing the Evolutionary History of Antifreeze Proteins.</title>
        <authorList>
            <person name="Beliveau C."/>
            <person name="Gagne P."/>
            <person name="Picq S."/>
            <person name="Vernygora O."/>
            <person name="Keeling C.I."/>
            <person name="Pinkney K."/>
            <person name="Doucet D."/>
            <person name="Wen F."/>
            <person name="Johnston J.S."/>
            <person name="Maaroufi H."/>
            <person name="Boyle B."/>
            <person name="Laroche J."/>
            <person name="Dewar K."/>
            <person name="Juretic N."/>
            <person name="Blackburn G."/>
            <person name="Nisole A."/>
            <person name="Brunet B."/>
            <person name="Brandao M."/>
            <person name="Lumley L."/>
            <person name="Duan J."/>
            <person name="Quan G."/>
            <person name="Lucarotti C.J."/>
            <person name="Roe A.D."/>
            <person name="Sperling F.A.H."/>
            <person name="Levesque R.C."/>
            <person name="Cusson M."/>
        </authorList>
    </citation>
    <scope>NUCLEOTIDE SEQUENCE [LARGE SCALE GENOMIC DNA]</scope>
    <source>
        <strain evidence="1">Glfc:IPQL:Cfum</strain>
    </source>
</reference>
<gene>
    <name evidence="1" type="ORF">MSG28_016228</name>
</gene>
<comment type="caution">
    <text evidence="1">The sequence shown here is derived from an EMBL/GenBank/DDBJ whole genome shotgun (WGS) entry which is preliminary data.</text>
</comment>
<name>A0ACC0K6C3_CHOFU</name>
<protein>
    <submittedName>
        <fullName evidence="1">Uncharacterized protein</fullName>
    </submittedName>
</protein>
<keyword evidence="2" id="KW-1185">Reference proteome</keyword>
<proteinExistence type="predicted"/>
<dbReference type="EMBL" id="CM046130">
    <property type="protein sequence ID" value="KAI8431815.1"/>
    <property type="molecule type" value="Genomic_DNA"/>
</dbReference>
<sequence>MVLRLLTLNLLSSLFLVLLGTRGPLTQSGSHDYHNSSKTLFFGNVAQDGILCWRTDKPLTMNVNLLCHLRKTAGVHCLLLISLYNNVPMGMERVGNRLFISLPRRRYGIPTTLNYIDLDQNVNTRSPALNPYPDILQGRNLTSVYRTRADECGRLWMVDTGLLELPVNPIQIQPPAIVVFDLNTDSQIFRYQFKSTDIPAANTPTGLASITVDVIGGDCSNTFAYVPDLTTFGIIVFSLRDNDSWRLSHNFFSFNPTAGALNIAGHRFQWSDGIFSITLREPEANGCRTAYFHALVSTQEFAVNTCLLRNRTASSDSNYWQMYRAPKIVKNQRVIETSIGNLLIFSCKLRNDSPAAKIKWKFKSIQSKKYVDIKPPAVEDPFVINKVIIASVSKKDVGSYKCIATNEAGQDEHIFEVKIKAPATEPPQIDKTFRMFRATAKYPFALNCKIVGGHPATQITWQYRKRQNAQYKKLKQKGEVLMFKSAQISDTGYYRCVAVNEAGTDSHVMRLYVKETFKRSRIEGTGDELIQKSKLRPPMKRNKQRKPRKGWSSTDSESDSDSSSDSNSTYRPIHKNWHE</sequence>
<dbReference type="Proteomes" id="UP001064048">
    <property type="component" value="Chromosome 30"/>
</dbReference>
<feature type="non-terminal residue" evidence="1">
    <location>
        <position position="579"/>
    </location>
</feature>
<organism evidence="1 2">
    <name type="scientific">Choristoneura fumiferana</name>
    <name type="common">Spruce budworm moth</name>
    <name type="synonym">Archips fumiferana</name>
    <dbReference type="NCBI Taxonomy" id="7141"/>
    <lineage>
        <taxon>Eukaryota</taxon>
        <taxon>Metazoa</taxon>
        <taxon>Ecdysozoa</taxon>
        <taxon>Arthropoda</taxon>
        <taxon>Hexapoda</taxon>
        <taxon>Insecta</taxon>
        <taxon>Pterygota</taxon>
        <taxon>Neoptera</taxon>
        <taxon>Endopterygota</taxon>
        <taxon>Lepidoptera</taxon>
        <taxon>Glossata</taxon>
        <taxon>Ditrysia</taxon>
        <taxon>Tortricoidea</taxon>
        <taxon>Tortricidae</taxon>
        <taxon>Tortricinae</taxon>
        <taxon>Choristoneura</taxon>
    </lineage>
</organism>
<accession>A0ACC0K6C3</accession>